<evidence type="ECO:0000256" key="1">
    <source>
        <dbReference type="SAM" id="MobiDB-lite"/>
    </source>
</evidence>
<feature type="compositionally biased region" description="Polar residues" evidence="1">
    <location>
        <begin position="1"/>
        <end position="15"/>
    </location>
</feature>
<gene>
    <name evidence="2" type="ORF">C7T94_08175</name>
</gene>
<dbReference type="AlphaFoldDB" id="A0A2T3HJR9"/>
<evidence type="ECO:0000313" key="3">
    <source>
        <dbReference type="Proteomes" id="UP000240912"/>
    </source>
</evidence>
<proteinExistence type="predicted"/>
<dbReference type="Proteomes" id="UP000240912">
    <property type="component" value="Unassembled WGS sequence"/>
</dbReference>
<accession>A0A2T3HJR9</accession>
<evidence type="ECO:0000313" key="2">
    <source>
        <dbReference type="EMBL" id="PST82631.1"/>
    </source>
</evidence>
<feature type="region of interest" description="Disordered" evidence="1">
    <location>
        <begin position="1"/>
        <end position="35"/>
    </location>
</feature>
<name>A0A2T3HJR9_9SPHI</name>
<sequence>MSGRAPNSSAPQNAPGNKGRGKMGTSTPAIIFRKPKPPDPVVCYSVIKRHGRGLDNPGAQEYKVI</sequence>
<reference evidence="2 3" key="1">
    <citation type="submission" date="2018-03" db="EMBL/GenBank/DDBJ databases">
        <authorList>
            <person name="Keele B.F."/>
        </authorList>
    </citation>
    <scope>NUCLEOTIDE SEQUENCE [LARGE SCALE GENOMIC DNA]</scope>
    <source>
        <strain evidence="2 3">YL28-9</strain>
    </source>
</reference>
<dbReference type="EMBL" id="PYLS01000005">
    <property type="protein sequence ID" value="PST82631.1"/>
    <property type="molecule type" value="Genomic_DNA"/>
</dbReference>
<organism evidence="2 3">
    <name type="scientific">Pedobacter yulinensis</name>
    <dbReference type="NCBI Taxonomy" id="2126353"/>
    <lineage>
        <taxon>Bacteria</taxon>
        <taxon>Pseudomonadati</taxon>
        <taxon>Bacteroidota</taxon>
        <taxon>Sphingobacteriia</taxon>
        <taxon>Sphingobacteriales</taxon>
        <taxon>Sphingobacteriaceae</taxon>
        <taxon>Pedobacter</taxon>
    </lineage>
</organism>
<comment type="caution">
    <text evidence="2">The sequence shown here is derived from an EMBL/GenBank/DDBJ whole genome shotgun (WGS) entry which is preliminary data.</text>
</comment>
<protein>
    <submittedName>
        <fullName evidence="2">Uncharacterized protein</fullName>
    </submittedName>
</protein>
<keyword evidence="3" id="KW-1185">Reference proteome</keyword>